<dbReference type="KEGG" id="mmyr:MXMO3_01978"/>
<dbReference type="PANTHER" id="PTHR33427:SF2">
    <property type="entry name" value="TRICHOHYALIN"/>
    <property type="match status" value="1"/>
</dbReference>
<dbReference type="AlphaFoldDB" id="A0A2R4MER3"/>
<organism evidence="2 3">
    <name type="scientific">Maritalea myrionectae</name>
    <dbReference type="NCBI Taxonomy" id="454601"/>
    <lineage>
        <taxon>Bacteria</taxon>
        <taxon>Pseudomonadati</taxon>
        <taxon>Pseudomonadota</taxon>
        <taxon>Alphaproteobacteria</taxon>
        <taxon>Hyphomicrobiales</taxon>
        <taxon>Devosiaceae</taxon>
        <taxon>Maritalea</taxon>
    </lineage>
</organism>
<dbReference type="GO" id="GO:0008270">
    <property type="term" value="F:zinc ion binding"/>
    <property type="evidence" value="ECO:0007669"/>
    <property type="project" value="InterPro"/>
</dbReference>
<dbReference type="Gene3D" id="1.10.30.50">
    <property type="match status" value="1"/>
</dbReference>
<dbReference type="EMBL" id="CP021330">
    <property type="protein sequence ID" value="AVX04502.1"/>
    <property type="molecule type" value="Genomic_DNA"/>
</dbReference>
<gene>
    <name evidence="2" type="ORF">MXMO3_01978</name>
</gene>
<keyword evidence="3" id="KW-1185">Reference proteome</keyword>
<dbReference type="Pfam" id="PF01844">
    <property type="entry name" value="HNH"/>
    <property type="match status" value="1"/>
</dbReference>
<reference evidence="2 3" key="1">
    <citation type="submission" date="2017-05" db="EMBL/GenBank/DDBJ databases">
        <title>Genome Analysis of Maritalea myrionectae HL2708#5.</title>
        <authorList>
            <consortium name="Cotde Inc.-PKNU"/>
            <person name="Jang D."/>
            <person name="Oh H.-M."/>
        </authorList>
    </citation>
    <scope>NUCLEOTIDE SEQUENCE [LARGE SCALE GENOMIC DNA]</scope>
    <source>
        <strain evidence="2 3">HL2708#5</strain>
    </source>
</reference>
<dbReference type="InterPro" id="IPR002711">
    <property type="entry name" value="HNH"/>
</dbReference>
<dbReference type="GO" id="GO:0004519">
    <property type="term" value="F:endonuclease activity"/>
    <property type="evidence" value="ECO:0007669"/>
    <property type="project" value="InterPro"/>
</dbReference>
<dbReference type="PANTHER" id="PTHR33427">
    <property type="entry name" value="HNH ENDONUCLEASE"/>
    <property type="match status" value="1"/>
</dbReference>
<dbReference type="Proteomes" id="UP000258927">
    <property type="component" value="Chromosome"/>
</dbReference>
<dbReference type="GO" id="GO:0003676">
    <property type="term" value="F:nucleic acid binding"/>
    <property type="evidence" value="ECO:0007669"/>
    <property type="project" value="InterPro"/>
</dbReference>
<evidence type="ECO:0000313" key="2">
    <source>
        <dbReference type="EMBL" id="AVX04502.1"/>
    </source>
</evidence>
<evidence type="ECO:0000259" key="1">
    <source>
        <dbReference type="Pfam" id="PF01844"/>
    </source>
</evidence>
<protein>
    <recommendedName>
        <fullName evidence="1">HNH domain-containing protein</fullName>
    </recommendedName>
</protein>
<sequence>MSLSDEIEKLSIWQKATPIAGYDTQIWRQDKYGYVMQYNQYGQTSQFGWEKDHIFPASLGGANTLANYQALHWRANRQKRNYII</sequence>
<proteinExistence type="predicted"/>
<feature type="domain" description="HNH" evidence="1">
    <location>
        <begin position="49"/>
        <end position="81"/>
    </location>
</feature>
<name>A0A2R4MER3_9HYPH</name>
<evidence type="ECO:0000313" key="3">
    <source>
        <dbReference type="Proteomes" id="UP000258927"/>
    </source>
</evidence>
<accession>A0A2R4MER3</accession>
<dbReference type="RefSeq" id="WP_117395759.1">
    <property type="nucleotide sequence ID" value="NZ_CP021330.1"/>
</dbReference>